<keyword evidence="2" id="KW-1185">Reference proteome</keyword>
<sequence>MAIYKLGDDAPTIHESVFLADAATIIGRVTLEENASVWPGASLRGDNEPIVVGRGSNVQEGAVLHADPGFPLTIESGVTVGHQAMLHGCTIKEGSLIGIQAVVLNGAVIGRNCLVGAGAVVTEGKVFPDNTLILGAPAKAVREIGEADIARMRAATASYSDRREYYKAQLVRIG</sequence>
<dbReference type="Pfam" id="PF00132">
    <property type="entry name" value="Hexapep"/>
    <property type="match status" value="1"/>
</dbReference>
<dbReference type="CDD" id="cd04645">
    <property type="entry name" value="LbH_gamma_CA_like"/>
    <property type="match status" value="1"/>
</dbReference>
<dbReference type="OrthoDB" id="9803036at2"/>
<dbReference type="PANTHER" id="PTHR13061">
    <property type="entry name" value="DYNACTIN SUBUNIT P25"/>
    <property type="match status" value="1"/>
</dbReference>
<dbReference type="Proteomes" id="UP000238169">
    <property type="component" value="Unassembled WGS sequence"/>
</dbReference>
<dbReference type="InterPro" id="IPR011004">
    <property type="entry name" value="Trimer_LpxA-like_sf"/>
</dbReference>
<evidence type="ECO:0000313" key="1">
    <source>
        <dbReference type="EMBL" id="SPB16847.1"/>
    </source>
</evidence>
<reference evidence="2" key="1">
    <citation type="submission" date="2018-01" db="EMBL/GenBank/DDBJ databases">
        <authorList>
            <person name="Peeters C."/>
        </authorList>
    </citation>
    <scope>NUCLEOTIDE SEQUENCE [LARGE SCALE GENOMIC DNA]</scope>
</reference>
<dbReference type="RefSeq" id="WP_106856400.1">
    <property type="nucleotide sequence ID" value="NZ_OGTP01000015.1"/>
</dbReference>
<accession>A0A2U3I9J1</accession>
<proteinExistence type="predicted"/>
<evidence type="ECO:0000313" key="2">
    <source>
        <dbReference type="Proteomes" id="UP000238169"/>
    </source>
</evidence>
<dbReference type="PANTHER" id="PTHR13061:SF29">
    <property type="entry name" value="GAMMA CARBONIC ANHYDRASE-LIKE 1, MITOCHONDRIAL-RELATED"/>
    <property type="match status" value="1"/>
</dbReference>
<dbReference type="GO" id="GO:0016740">
    <property type="term" value="F:transferase activity"/>
    <property type="evidence" value="ECO:0007669"/>
    <property type="project" value="UniProtKB-KW"/>
</dbReference>
<dbReference type="Gene3D" id="2.160.10.10">
    <property type="entry name" value="Hexapeptide repeat proteins"/>
    <property type="match status" value="1"/>
</dbReference>
<keyword evidence="1" id="KW-0808">Transferase</keyword>
<dbReference type="InterPro" id="IPR001451">
    <property type="entry name" value="Hexapep"/>
</dbReference>
<dbReference type="EMBL" id="OGTP01000015">
    <property type="protein sequence ID" value="SPB16847.1"/>
    <property type="molecule type" value="Genomic_DNA"/>
</dbReference>
<dbReference type="AlphaFoldDB" id="A0A2U3I9J1"/>
<name>A0A2U3I9J1_9BURK</name>
<organism evidence="1 2">
    <name type="scientific">Caballeronia novacaledonica</name>
    <dbReference type="NCBI Taxonomy" id="1544861"/>
    <lineage>
        <taxon>Bacteria</taxon>
        <taxon>Pseudomonadati</taxon>
        <taxon>Pseudomonadota</taxon>
        <taxon>Betaproteobacteria</taxon>
        <taxon>Burkholderiales</taxon>
        <taxon>Burkholderiaceae</taxon>
        <taxon>Caballeronia</taxon>
    </lineage>
</organism>
<dbReference type="InterPro" id="IPR047324">
    <property type="entry name" value="LbH_gamma_CA-like"/>
</dbReference>
<dbReference type="SUPFAM" id="SSF51161">
    <property type="entry name" value="Trimeric LpxA-like enzymes"/>
    <property type="match status" value="1"/>
</dbReference>
<dbReference type="InterPro" id="IPR050484">
    <property type="entry name" value="Transf_Hexapept/Carb_Anhydrase"/>
</dbReference>
<gene>
    <name evidence="1" type="ORF">NOV72_04047</name>
</gene>
<protein>
    <submittedName>
        <fullName evidence="1">Transferase hexapeptide domain-containing protein</fullName>
    </submittedName>
</protein>